<dbReference type="GO" id="GO:0016020">
    <property type="term" value="C:membrane"/>
    <property type="evidence" value="ECO:0007669"/>
    <property type="project" value="TreeGrafter"/>
</dbReference>
<keyword evidence="2" id="KW-1133">Transmembrane helix</keyword>
<dbReference type="GO" id="GO:0005783">
    <property type="term" value="C:endoplasmic reticulum"/>
    <property type="evidence" value="ECO:0007669"/>
    <property type="project" value="TreeGrafter"/>
</dbReference>
<sequence length="554" mass="60483">MFDDLELNVVTYTLLALVLGLMILPVIFQKDPDIHPMILNRQSHVSPVRNPKESAVHRSTLSPPGHPLASGLGLPTDQKYRTRDGDIRDVWSQAVKEGKGKVLSVKGSEINEFDIGRFPVRRDQLTQNIHSLGSYIKSIPGAKRIAIYLANDIENLVASFACAFYDLTLIVLPFDPTSSPDVASLLRRSKADVLIAPAGDLALNDVDGAKNIKEIIYVVEPGSQHLDWTSPNGGVKTSVYHDVIKAAVTGAGNVDLDGPAVIVFGPKYIGEERRIEMAEFNHKQVIAGVASTIASIRPSPETFKPEDIFVPVDTLSDIYTRIFTYAALASGATVALNPIAGTHADLELCVKRVRPTVIVASTPTLAHTAAVTAGSRMEIWHNILHYFQCRTLESGRIPKGNALIRLNDYTRPNVGEPSRLRLVFSAERAGDLGSHPLNSEDLNDLRAYLGSKVVYGLKHHMVAGPINQQHVYDYRVQPQTPKPSKKKEIPRKCAHFGGVTPGCEVFTRDWEIFRASNAGGSRGEIVVRGPTVIGGEVPLGVVGKWWPDGVLSYV</sequence>
<dbReference type="SUPFAM" id="SSF56801">
    <property type="entry name" value="Acetyl-CoA synthetase-like"/>
    <property type="match status" value="1"/>
</dbReference>
<dbReference type="InterPro" id="IPR000873">
    <property type="entry name" value="AMP-dep_synth/lig_dom"/>
</dbReference>
<accession>A0A292PVV0</accession>
<dbReference type="AlphaFoldDB" id="A0A292PVV0"/>
<keyword evidence="2" id="KW-0472">Membrane</keyword>
<name>A0A292PVV0_9PEZI</name>
<proteinExistence type="predicted"/>
<reference evidence="4" key="1">
    <citation type="submission" date="2015-10" db="EMBL/GenBank/DDBJ databases">
        <authorList>
            <person name="Regsiter A."/>
            <person name="william w."/>
        </authorList>
    </citation>
    <scope>NUCLEOTIDE SEQUENCE</scope>
    <source>
        <strain evidence="4">Montdore</strain>
    </source>
</reference>
<dbReference type="PANTHER" id="PTHR43272">
    <property type="entry name" value="LONG-CHAIN-FATTY-ACID--COA LIGASE"/>
    <property type="match status" value="1"/>
</dbReference>
<gene>
    <name evidence="4" type="ORF">GSTUAT00005354001</name>
</gene>
<dbReference type="Gene3D" id="3.40.50.12780">
    <property type="entry name" value="N-terminal domain of ligase-like"/>
    <property type="match status" value="1"/>
</dbReference>
<feature type="transmembrane region" description="Helical" evidence="2">
    <location>
        <begin position="7"/>
        <end position="28"/>
    </location>
</feature>
<keyword evidence="5" id="KW-1185">Reference proteome</keyword>
<dbReference type="Proteomes" id="UP001412239">
    <property type="component" value="Unassembled WGS sequence"/>
</dbReference>
<evidence type="ECO:0000313" key="4">
    <source>
        <dbReference type="EMBL" id="CUS10600.1"/>
    </source>
</evidence>
<dbReference type="InterPro" id="IPR042099">
    <property type="entry name" value="ANL_N_sf"/>
</dbReference>
<dbReference type="EMBL" id="LN891043">
    <property type="protein sequence ID" value="CUS10600.1"/>
    <property type="molecule type" value="Genomic_DNA"/>
</dbReference>
<organism evidence="4 5">
    <name type="scientific">Tuber aestivum</name>
    <name type="common">summer truffle</name>
    <dbReference type="NCBI Taxonomy" id="59557"/>
    <lineage>
        <taxon>Eukaryota</taxon>
        <taxon>Fungi</taxon>
        <taxon>Dikarya</taxon>
        <taxon>Ascomycota</taxon>
        <taxon>Pezizomycotina</taxon>
        <taxon>Pezizomycetes</taxon>
        <taxon>Pezizales</taxon>
        <taxon>Tuberaceae</taxon>
        <taxon>Tuber</taxon>
    </lineage>
</organism>
<evidence type="ECO:0000256" key="1">
    <source>
        <dbReference type="SAM" id="MobiDB-lite"/>
    </source>
</evidence>
<dbReference type="PANTHER" id="PTHR43272:SF11">
    <property type="entry name" value="AMP-DEPENDENT SYNTHETASE_LIGASE DOMAIN-CONTAINING PROTEIN"/>
    <property type="match status" value="1"/>
</dbReference>
<feature type="domain" description="AMP-dependent synthetase/ligase" evidence="3">
    <location>
        <begin position="281"/>
        <end position="535"/>
    </location>
</feature>
<dbReference type="GO" id="GO:0004467">
    <property type="term" value="F:long-chain fatty acid-CoA ligase activity"/>
    <property type="evidence" value="ECO:0007669"/>
    <property type="project" value="TreeGrafter"/>
</dbReference>
<evidence type="ECO:0000313" key="5">
    <source>
        <dbReference type="Proteomes" id="UP001412239"/>
    </source>
</evidence>
<dbReference type="Pfam" id="PF00501">
    <property type="entry name" value="AMP-binding"/>
    <property type="match status" value="1"/>
</dbReference>
<protein>
    <recommendedName>
        <fullName evidence="3">AMP-dependent synthetase/ligase domain-containing protein</fullName>
    </recommendedName>
</protein>
<evidence type="ECO:0000259" key="3">
    <source>
        <dbReference type="Pfam" id="PF00501"/>
    </source>
</evidence>
<keyword evidence="2" id="KW-0812">Transmembrane</keyword>
<evidence type="ECO:0000256" key="2">
    <source>
        <dbReference type="SAM" id="Phobius"/>
    </source>
</evidence>
<feature type="region of interest" description="Disordered" evidence="1">
    <location>
        <begin position="45"/>
        <end position="75"/>
    </location>
</feature>